<feature type="transmembrane region" description="Helical" evidence="6">
    <location>
        <begin position="84"/>
        <end position="102"/>
    </location>
</feature>
<dbReference type="InterPro" id="IPR020846">
    <property type="entry name" value="MFS_dom"/>
</dbReference>
<proteinExistence type="predicted"/>
<evidence type="ECO:0000313" key="8">
    <source>
        <dbReference type="EMBL" id="GAA5062472.1"/>
    </source>
</evidence>
<organism evidence="8 9">
    <name type="scientific">Erythrobacter westpacificensis</name>
    <dbReference type="NCBI Taxonomy" id="1055231"/>
    <lineage>
        <taxon>Bacteria</taxon>
        <taxon>Pseudomonadati</taxon>
        <taxon>Pseudomonadota</taxon>
        <taxon>Alphaproteobacteria</taxon>
        <taxon>Sphingomonadales</taxon>
        <taxon>Erythrobacteraceae</taxon>
        <taxon>Erythrobacter/Porphyrobacter group</taxon>
        <taxon>Erythrobacter</taxon>
    </lineage>
</organism>
<dbReference type="PROSITE" id="PS00216">
    <property type="entry name" value="SUGAR_TRANSPORT_1"/>
    <property type="match status" value="1"/>
</dbReference>
<evidence type="ECO:0000256" key="4">
    <source>
        <dbReference type="ARBA" id="ARBA00022989"/>
    </source>
</evidence>
<dbReference type="InterPro" id="IPR011701">
    <property type="entry name" value="MFS"/>
</dbReference>
<protein>
    <submittedName>
        <fullName evidence="8">MFS transporter</fullName>
    </submittedName>
</protein>
<gene>
    <name evidence="8" type="ORF">GCM10023208_32760</name>
</gene>
<dbReference type="Pfam" id="PF07690">
    <property type="entry name" value="MFS_1"/>
    <property type="match status" value="1"/>
</dbReference>
<sequence>MENDETIEGLGGPRQGIILLLASVMPIMAVISLVPVLPMLLEEFSATPGSAFLVPIAMTVPALCVALFSPLAGWIADRVGRKRLLVGTLAIYGLAGVLPWFLTDLFLIIAARVVLGIMEAAIMTVATVLIGDYFSGERRESWLSMQVAAGSVAAIILIAVSGFLGEAFGSRGPFLLYLLALPIAAIAAVLLFEPAAKSAEATSTDSDFPFGTVLPVVAITVLVGVLFYTLIVQLGPILQLSGDVSPAMIGIVGAAANLAVAGGSLIFRKMGKPPGMAVLSLGLTVSGAGYLGASLSGYLWAIAAFAVIICIGSGILLPNLITWVMSLLPLRFRGRGTGAWTGAFFLGQFLAPIIATALSLPLAGLGGVLQLYGVLALGSAVVVLMISKLMAAGPKDMEISHD</sequence>
<feature type="transmembrane region" description="Helical" evidence="6">
    <location>
        <begin position="17"/>
        <end position="40"/>
    </location>
</feature>
<feature type="transmembrane region" description="Helical" evidence="6">
    <location>
        <begin position="299"/>
        <end position="328"/>
    </location>
</feature>
<comment type="caution">
    <text evidence="8">The sequence shown here is derived from an EMBL/GenBank/DDBJ whole genome shotgun (WGS) entry which is preliminary data.</text>
</comment>
<feature type="transmembrane region" description="Helical" evidence="6">
    <location>
        <begin position="340"/>
        <end position="363"/>
    </location>
</feature>
<reference evidence="9" key="1">
    <citation type="journal article" date="2019" name="Int. J. Syst. Evol. Microbiol.">
        <title>The Global Catalogue of Microorganisms (GCM) 10K type strain sequencing project: providing services to taxonomists for standard genome sequencing and annotation.</title>
        <authorList>
            <consortium name="The Broad Institute Genomics Platform"/>
            <consortium name="The Broad Institute Genome Sequencing Center for Infectious Disease"/>
            <person name="Wu L."/>
            <person name="Ma J."/>
        </authorList>
    </citation>
    <scope>NUCLEOTIDE SEQUENCE [LARGE SCALE GENOMIC DNA]</scope>
    <source>
        <strain evidence="9">JCM 18014</strain>
    </source>
</reference>
<evidence type="ECO:0000256" key="3">
    <source>
        <dbReference type="ARBA" id="ARBA00022692"/>
    </source>
</evidence>
<feature type="transmembrane region" description="Helical" evidence="6">
    <location>
        <begin position="274"/>
        <end position="293"/>
    </location>
</feature>
<keyword evidence="4 6" id="KW-1133">Transmembrane helix</keyword>
<keyword evidence="9" id="KW-1185">Reference proteome</keyword>
<dbReference type="CDD" id="cd17473">
    <property type="entry name" value="MFS_arabinose_efflux_permease_like"/>
    <property type="match status" value="1"/>
</dbReference>
<name>A0ABP9KND5_9SPHN</name>
<feature type="transmembrane region" description="Helical" evidence="6">
    <location>
        <begin position="369"/>
        <end position="387"/>
    </location>
</feature>
<dbReference type="PANTHER" id="PTHR43124:SF3">
    <property type="entry name" value="CHLORAMPHENICOL EFFLUX PUMP RV0191"/>
    <property type="match status" value="1"/>
</dbReference>
<evidence type="ECO:0000256" key="6">
    <source>
        <dbReference type="SAM" id="Phobius"/>
    </source>
</evidence>
<feature type="transmembrane region" description="Helical" evidence="6">
    <location>
        <begin position="213"/>
        <end position="235"/>
    </location>
</feature>
<dbReference type="PANTHER" id="PTHR43124">
    <property type="entry name" value="PURINE EFFLUX PUMP PBUE"/>
    <property type="match status" value="1"/>
</dbReference>
<feature type="transmembrane region" description="Helical" evidence="6">
    <location>
        <begin position="108"/>
        <end position="130"/>
    </location>
</feature>
<dbReference type="Gene3D" id="1.20.1250.20">
    <property type="entry name" value="MFS general substrate transporter like domains"/>
    <property type="match status" value="1"/>
</dbReference>
<dbReference type="SUPFAM" id="SSF103473">
    <property type="entry name" value="MFS general substrate transporter"/>
    <property type="match status" value="1"/>
</dbReference>
<dbReference type="EMBL" id="BAABHV010000025">
    <property type="protein sequence ID" value="GAA5062472.1"/>
    <property type="molecule type" value="Genomic_DNA"/>
</dbReference>
<dbReference type="PROSITE" id="PS50850">
    <property type="entry name" value="MFS"/>
    <property type="match status" value="1"/>
</dbReference>
<feature type="domain" description="Major facilitator superfamily (MFS) profile" evidence="7">
    <location>
        <begin position="15"/>
        <end position="391"/>
    </location>
</feature>
<evidence type="ECO:0000256" key="5">
    <source>
        <dbReference type="ARBA" id="ARBA00023136"/>
    </source>
</evidence>
<feature type="transmembrane region" description="Helical" evidence="6">
    <location>
        <begin position="52"/>
        <end position="72"/>
    </location>
</feature>
<dbReference type="InterPro" id="IPR036259">
    <property type="entry name" value="MFS_trans_sf"/>
</dbReference>
<accession>A0ABP9KND5</accession>
<dbReference type="RefSeq" id="WP_346034068.1">
    <property type="nucleotide sequence ID" value="NZ_BAABHV010000025.1"/>
</dbReference>
<keyword evidence="5 6" id="KW-0472">Membrane</keyword>
<dbReference type="Proteomes" id="UP001500518">
    <property type="component" value="Unassembled WGS sequence"/>
</dbReference>
<dbReference type="InterPro" id="IPR005829">
    <property type="entry name" value="Sugar_transporter_CS"/>
</dbReference>
<keyword evidence="2" id="KW-1003">Cell membrane</keyword>
<keyword evidence="3 6" id="KW-0812">Transmembrane</keyword>
<comment type="subcellular location">
    <subcellularLocation>
        <location evidence="1">Cell membrane</location>
        <topology evidence="1">Multi-pass membrane protein</topology>
    </subcellularLocation>
</comment>
<evidence type="ECO:0000256" key="2">
    <source>
        <dbReference type="ARBA" id="ARBA00022475"/>
    </source>
</evidence>
<evidence type="ECO:0000259" key="7">
    <source>
        <dbReference type="PROSITE" id="PS50850"/>
    </source>
</evidence>
<evidence type="ECO:0000256" key="1">
    <source>
        <dbReference type="ARBA" id="ARBA00004651"/>
    </source>
</evidence>
<feature type="transmembrane region" description="Helical" evidence="6">
    <location>
        <begin position="174"/>
        <end position="192"/>
    </location>
</feature>
<dbReference type="InterPro" id="IPR050189">
    <property type="entry name" value="MFS_Efflux_Transporters"/>
</dbReference>
<feature type="transmembrane region" description="Helical" evidence="6">
    <location>
        <begin position="142"/>
        <end position="162"/>
    </location>
</feature>
<feature type="transmembrane region" description="Helical" evidence="6">
    <location>
        <begin position="247"/>
        <end position="267"/>
    </location>
</feature>
<evidence type="ECO:0000313" key="9">
    <source>
        <dbReference type="Proteomes" id="UP001500518"/>
    </source>
</evidence>